<accession>A0A6J5PMX0</accession>
<evidence type="ECO:0000313" key="1">
    <source>
        <dbReference type="EMBL" id="CAB4172492.1"/>
    </source>
</evidence>
<name>A0A6J5PMX0_9CAUD</name>
<reference evidence="1" key="1">
    <citation type="submission" date="2020-05" db="EMBL/GenBank/DDBJ databases">
        <authorList>
            <person name="Chiriac C."/>
            <person name="Salcher M."/>
            <person name="Ghai R."/>
            <person name="Kavagutti S V."/>
        </authorList>
    </citation>
    <scope>NUCLEOTIDE SEQUENCE</scope>
</reference>
<sequence length="42" mass="4873">MNRNWDNLTEDELDEIEQMLLELVDDVIEQLQATPAKEKAGD</sequence>
<dbReference type="EMBL" id="LR796886">
    <property type="protein sequence ID" value="CAB4172492.1"/>
    <property type="molecule type" value="Genomic_DNA"/>
</dbReference>
<organism evidence="1">
    <name type="scientific">uncultured Caudovirales phage</name>
    <dbReference type="NCBI Taxonomy" id="2100421"/>
    <lineage>
        <taxon>Viruses</taxon>
        <taxon>Duplodnaviria</taxon>
        <taxon>Heunggongvirae</taxon>
        <taxon>Uroviricota</taxon>
        <taxon>Caudoviricetes</taxon>
        <taxon>Peduoviridae</taxon>
        <taxon>Maltschvirus</taxon>
        <taxon>Maltschvirus maltsch</taxon>
    </lineage>
</organism>
<protein>
    <submittedName>
        <fullName evidence="1">Uncharacterized protein</fullName>
    </submittedName>
</protein>
<gene>
    <name evidence="1" type="ORF">UFOVP934_10</name>
</gene>
<proteinExistence type="predicted"/>